<evidence type="ECO:0000256" key="1">
    <source>
        <dbReference type="SAM" id="Phobius"/>
    </source>
</evidence>
<dbReference type="AlphaFoldDB" id="A0A1H2G5E5"/>
<name>A0A1H2G5E5_9ACTN</name>
<sequence length="60" mass="6527">MATPRRGRFRLRRRRFADVVTPAFARELRGTLLQVQVTASAVIVLALVGAVLVAGLRVGP</sequence>
<dbReference type="EMBL" id="LT629791">
    <property type="protein sequence ID" value="SDU14791.1"/>
    <property type="molecule type" value="Genomic_DNA"/>
</dbReference>
<keyword evidence="1" id="KW-0472">Membrane</keyword>
<dbReference type="RefSeq" id="WP_152691130.1">
    <property type="nucleotide sequence ID" value="NZ_LBMC01000083.1"/>
</dbReference>
<keyword evidence="1" id="KW-1133">Transmembrane helix</keyword>
<keyword evidence="3" id="KW-1185">Reference proteome</keyword>
<protein>
    <submittedName>
        <fullName evidence="2">Uncharacterized protein</fullName>
    </submittedName>
</protein>
<keyword evidence="1" id="KW-0812">Transmembrane</keyword>
<dbReference type="Proteomes" id="UP000182977">
    <property type="component" value="Chromosome I"/>
</dbReference>
<gene>
    <name evidence="2" type="ORF">SAMN04488563_0301</name>
</gene>
<evidence type="ECO:0000313" key="3">
    <source>
        <dbReference type="Proteomes" id="UP000182977"/>
    </source>
</evidence>
<organism evidence="2 3">
    <name type="scientific">Jiangella alkaliphila</name>
    <dbReference type="NCBI Taxonomy" id="419479"/>
    <lineage>
        <taxon>Bacteria</taxon>
        <taxon>Bacillati</taxon>
        <taxon>Actinomycetota</taxon>
        <taxon>Actinomycetes</taxon>
        <taxon>Jiangellales</taxon>
        <taxon>Jiangellaceae</taxon>
        <taxon>Jiangella</taxon>
    </lineage>
</organism>
<proteinExistence type="predicted"/>
<reference evidence="3" key="1">
    <citation type="submission" date="2016-10" db="EMBL/GenBank/DDBJ databases">
        <authorList>
            <person name="Varghese N."/>
            <person name="Submissions S."/>
        </authorList>
    </citation>
    <scope>NUCLEOTIDE SEQUENCE [LARGE SCALE GENOMIC DNA]</scope>
    <source>
        <strain evidence="3">DSM 45079</strain>
    </source>
</reference>
<feature type="transmembrane region" description="Helical" evidence="1">
    <location>
        <begin position="35"/>
        <end position="56"/>
    </location>
</feature>
<accession>A0A1H2G5E5</accession>
<evidence type="ECO:0000313" key="2">
    <source>
        <dbReference type="EMBL" id="SDU14791.1"/>
    </source>
</evidence>